<organism evidence="11">
    <name type="scientific">hydrothermal vent metagenome</name>
    <dbReference type="NCBI Taxonomy" id="652676"/>
    <lineage>
        <taxon>unclassified sequences</taxon>
        <taxon>metagenomes</taxon>
        <taxon>ecological metagenomes</taxon>
    </lineage>
</organism>
<evidence type="ECO:0000256" key="4">
    <source>
        <dbReference type="ARBA" id="ARBA00022989"/>
    </source>
</evidence>
<dbReference type="Gene3D" id="1.25.40.10">
    <property type="entry name" value="Tetratricopeptide repeat domain"/>
    <property type="match status" value="1"/>
</dbReference>
<keyword evidence="6" id="KW-0143">Chaperone</keyword>
<proteinExistence type="inferred from homology"/>
<dbReference type="PIRSF" id="PIRSF006170">
    <property type="entry name" value="YfgM"/>
    <property type="match status" value="1"/>
</dbReference>
<dbReference type="Pfam" id="PF09976">
    <property type="entry name" value="TPR_21"/>
    <property type="match status" value="1"/>
</dbReference>
<keyword evidence="2" id="KW-1003">Cell membrane</keyword>
<gene>
    <name evidence="11" type="ORF">MNBD_GAMMA16-689</name>
</gene>
<keyword evidence="4 9" id="KW-1133">Transmembrane helix</keyword>
<reference evidence="11" key="1">
    <citation type="submission" date="2018-06" db="EMBL/GenBank/DDBJ databases">
        <authorList>
            <person name="Zhirakovskaya E."/>
        </authorList>
    </citation>
    <scope>NUCLEOTIDE SEQUENCE</scope>
</reference>
<evidence type="ECO:0000256" key="5">
    <source>
        <dbReference type="ARBA" id="ARBA00023136"/>
    </source>
</evidence>
<feature type="domain" description="Ancillary SecYEG translocon subunit/Cell division coordinator CpoB TPR" evidence="10">
    <location>
        <begin position="14"/>
        <end position="204"/>
    </location>
</feature>
<dbReference type="InterPro" id="IPR026039">
    <property type="entry name" value="YfgM"/>
</dbReference>
<evidence type="ECO:0000256" key="7">
    <source>
        <dbReference type="ARBA" id="ARBA00024197"/>
    </source>
</evidence>
<keyword evidence="5 9" id="KW-0472">Membrane</keyword>
<evidence type="ECO:0000256" key="3">
    <source>
        <dbReference type="ARBA" id="ARBA00022692"/>
    </source>
</evidence>
<comment type="similarity">
    <text evidence="7">Belongs to the YfgM family.</text>
</comment>
<evidence type="ECO:0000313" key="11">
    <source>
        <dbReference type="EMBL" id="VAW88351.1"/>
    </source>
</evidence>
<evidence type="ECO:0000259" key="10">
    <source>
        <dbReference type="Pfam" id="PF09976"/>
    </source>
</evidence>
<keyword evidence="3 9" id="KW-0812">Transmembrane</keyword>
<sequence>MALETEEEQVEKIKAWWKSNGTTIIMGVVVGVTALFVTQYWMNSQNEDKEVASVLYTSVLDGLQEGDAAQVMESGSSILGEYSDSPYAVLTAFALAKVKHEADDLKAAQTYLQWVLDQSDDTSMLHIARLRLAIVTLDQDKGAEALALLEGIDQGEFVSQYEELRGDIQVSLGHYEKARQAYKVAINTSLGDSSIQQMKLDDLSDATAGG</sequence>
<dbReference type="PANTHER" id="PTHR38035">
    <property type="entry name" value="UPF0070 PROTEIN YFGM"/>
    <property type="match status" value="1"/>
</dbReference>
<evidence type="ECO:0000256" key="8">
    <source>
        <dbReference type="ARBA" id="ARBA00024235"/>
    </source>
</evidence>
<dbReference type="SUPFAM" id="SSF48452">
    <property type="entry name" value="TPR-like"/>
    <property type="match status" value="1"/>
</dbReference>
<dbReference type="InterPro" id="IPR011990">
    <property type="entry name" value="TPR-like_helical_dom_sf"/>
</dbReference>
<evidence type="ECO:0000256" key="1">
    <source>
        <dbReference type="ARBA" id="ARBA00004401"/>
    </source>
</evidence>
<accession>A0A3B0Z9X8</accession>
<evidence type="ECO:0000256" key="2">
    <source>
        <dbReference type="ARBA" id="ARBA00022475"/>
    </source>
</evidence>
<feature type="transmembrane region" description="Helical" evidence="9">
    <location>
        <begin position="21"/>
        <end position="42"/>
    </location>
</feature>
<comment type="subcellular location">
    <subcellularLocation>
        <location evidence="1">Cell membrane</location>
        <topology evidence="1">Single-pass type II membrane protein</topology>
    </subcellularLocation>
</comment>
<dbReference type="AlphaFoldDB" id="A0A3B0Z9X8"/>
<dbReference type="GO" id="GO:0044877">
    <property type="term" value="F:protein-containing complex binding"/>
    <property type="evidence" value="ECO:0007669"/>
    <property type="project" value="InterPro"/>
</dbReference>
<name>A0A3B0Z9X8_9ZZZZ</name>
<dbReference type="GO" id="GO:0005886">
    <property type="term" value="C:plasma membrane"/>
    <property type="evidence" value="ECO:0007669"/>
    <property type="project" value="UniProtKB-SubCell"/>
</dbReference>
<protein>
    <recommendedName>
        <fullName evidence="8">Ancillary SecYEG translocon subunit</fullName>
    </recommendedName>
</protein>
<dbReference type="PANTHER" id="PTHR38035:SF1">
    <property type="entry name" value="ANCILLARY SECYEG TRANSLOCON SUBUNIT"/>
    <property type="match status" value="1"/>
</dbReference>
<dbReference type="EMBL" id="UOFO01000143">
    <property type="protein sequence ID" value="VAW88351.1"/>
    <property type="molecule type" value="Genomic_DNA"/>
</dbReference>
<evidence type="ECO:0000256" key="6">
    <source>
        <dbReference type="ARBA" id="ARBA00023186"/>
    </source>
</evidence>
<dbReference type="InterPro" id="IPR018704">
    <property type="entry name" value="SecYEG/CpoB_TPR"/>
</dbReference>
<evidence type="ECO:0000256" key="9">
    <source>
        <dbReference type="SAM" id="Phobius"/>
    </source>
</evidence>